<dbReference type="InterPro" id="IPR016181">
    <property type="entry name" value="Acyl_CoA_acyltransferase"/>
</dbReference>
<dbReference type="Gene3D" id="3.40.630.30">
    <property type="match status" value="1"/>
</dbReference>
<evidence type="ECO:0000259" key="1">
    <source>
        <dbReference type="PROSITE" id="PS51186"/>
    </source>
</evidence>
<dbReference type="PROSITE" id="PS51186">
    <property type="entry name" value="GNAT"/>
    <property type="match status" value="1"/>
</dbReference>
<dbReference type="CDD" id="cd04301">
    <property type="entry name" value="NAT_SF"/>
    <property type="match status" value="1"/>
</dbReference>
<dbReference type="OrthoDB" id="4072826at2759"/>
<protein>
    <recommendedName>
        <fullName evidence="1">N-acetyltransferase domain-containing protein</fullName>
    </recommendedName>
</protein>
<dbReference type="GO" id="GO:0016747">
    <property type="term" value="F:acyltransferase activity, transferring groups other than amino-acyl groups"/>
    <property type="evidence" value="ECO:0007669"/>
    <property type="project" value="InterPro"/>
</dbReference>
<keyword evidence="3" id="KW-1185">Reference proteome</keyword>
<evidence type="ECO:0000313" key="3">
    <source>
        <dbReference type="Proteomes" id="UP000481858"/>
    </source>
</evidence>
<accession>A0A7C8ITH0</accession>
<comment type="caution">
    <text evidence="2">The sequence shown here is derived from an EMBL/GenBank/DDBJ whole genome shotgun (WGS) entry which is preliminary data.</text>
</comment>
<dbReference type="AlphaFoldDB" id="A0A7C8ITH0"/>
<gene>
    <name evidence="2" type="ORF">GQX73_g7533</name>
</gene>
<dbReference type="InParanoid" id="A0A7C8ITH0"/>
<feature type="domain" description="N-acetyltransferase" evidence="1">
    <location>
        <begin position="43"/>
        <end position="243"/>
    </location>
</feature>
<dbReference type="SUPFAM" id="SSF55729">
    <property type="entry name" value="Acyl-CoA N-acyltransferases (Nat)"/>
    <property type="match status" value="1"/>
</dbReference>
<organism evidence="2 3">
    <name type="scientific">Xylaria multiplex</name>
    <dbReference type="NCBI Taxonomy" id="323545"/>
    <lineage>
        <taxon>Eukaryota</taxon>
        <taxon>Fungi</taxon>
        <taxon>Dikarya</taxon>
        <taxon>Ascomycota</taxon>
        <taxon>Pezizomycotina</taxon>
        <taxon>Sordariomycetes</taxon>
        <taxon>Xylariomycetidae</taxon>
        <taxon>Xylariales</taxon>
        <taxon>Xylariaceae</taxon>
        <taxon>Xylaria</taxon>
    </lineage>
</organism>
<proteinExistence type="predicted"/>
<dbReference type="InterPro" id="IPR000182">
    <property type="entry name" value="GNAT_dom"/>
</dbReference>
<dbReference type="Pfam" id="PF13302">
    <property type="entry name" value="Acetyltransf_3"/>
    <property type="match status" value="1"/>
</dbReference>
<dbReference type="InterPro" id="IPR051531">
    <property type="entry name" value="N-acetyltransferase"/>
</dbReference>
<dbReference type="PANTHER" id="PTHR43792:SF1">
    <property type="entry name" value="N-ACETYLTRANSFERASE DOMAIN-CONTAINING PROTEIN"/>
    <property type="match status" value="1"/>
</dbReference>
<reference evidence="2 3" key="1">
    <citation type="submission" date="2019-12" db="EMBL/GenBank/DDBJ databases">
        <title>Draft genome sequence of the ascomycete Xylaria multiplex DSM 110363.</title>
        <authorList>
            <person name="Buettner E."/>
            <person name="Kellner H."/>
        </authorList>
    </citation>
    <scope>NUCLEOTIDE SEQUENCE [LARGE SCALE GENOMIC DNA]</scope>
    <source>
        <strain evidence="2 3">DSM 110363</strain>
    </source>
</reference>
<evidence type="ECO:0000313" key="2">
    <source>
        <dbReference type="EMBL" id="KAF2966082.1"/>
    </source>
</evidence>
<dbReference type="EMBL" id="WUBL01000098">
    <property type="protein sequence ID" value="KAF2966082.1"/>
    <property type="molecule type" value="Genomic_DNA"/>
</dbReference>
<dbReference type="Proteomes" id="UP000481858">
    <property type="component" value="Unassembled WGS sequence"/>
</dbReference>
<sequence>MASPSLPRPPHAPLVTPSKIKVKTTSPLVPPNINRAPIRTERLLIRPFNASDAEAVYELRKQPEVMQWTVLGEVDKDVGQSRVFIERFLPPKDLDTYNFVVVYLGDTGKSEEANGVVIGTAGCHKMHNDFGWPEVGYMFRKEYHGRGLGTEFLRAFTKAWWALPRNEIQLEVEAASVEKWRGKNDGDVIQVPEILTAIIEAGNGGSRKVLERAGFREYNQWTEPDSRTGFEESTATLVAFLLEAPNRPYC</sequence>
<dbReference type="PANTHER" id="PTHR43792">
    <property type="entry name" value="GNAT FAMILY, PUTATIVE (AFU_ORTHOLOGUE AFUA_3G00765)-RELATED-RELATED"/>
    <property type="match status" value="1"/>
</dbReference>
<name>A0A7C8ITH0_9PEZI</name>